<dbReference type="Gene3D" id="3.40.50.2300">
    <property type="match status" value="1"/>
</dbReference>
<dbReference type="AlphaFoldDB" id="A0AAE8N101"/>
<evidence type="ECO:0000313" key="4">
    <source>
        <dbReference type="Proteomes" id="UP001187682"/>
    </source>
</evidence>
<evidence type="ECO:0000256" key="1">
    <source>
        <dbReference type="SAM" id="SignalP"/>
    </source>
</evidence>
<dbReference type="InterPro" id="IPR012337">
    <property type="entry name" value="RNaseH-like_sf"/>
</dbReference>
<dbReference type="InterPro" id="IPR003165">
    <property type="entry name" value="Piwi"/>
</dbReference>
<dbReference type="Pfam" id="PF02171">
    <property type="entry name" value="Piwi"/>
    <property type="match status" value="1"/>
</dbReference>
<dbReference type="InterPro" id="IPR036397">
    <property type="entry name" value="RNaseH_sf"/>
</dbReference>
<feature type="domain" description="Piwi" evidence="2">
    <location>
        <begin position="11"/>
        <end position="197"/>
    </location>
</feature>
<dbReference type="Proteomes" id="UP001187682">
    <property type="component" value="Unassembled WGS sequence"/>
</dbReference>
<dbReference type="EMBL" id="ONZQ02000010">
    <property type="protein sequence ID" value="SPO04370.1"/>
    <property type="molecule type" value="Genomic_DNA"/>
</dbReference>
<name>A0AAE8N101_9PEZI</name>
<proteinExistence type="predicted"/>
<keyword evidence="1" id="KW-0732">Signal</keyword>
<protein>
    <recommendedName>
        <fullName evidence="2">Piwi domain-containing protein</fullName>
    </recommendedName>
</protein>
<evidence type="ECO:0000313" key="3">
    <source>
        <dbReference type="EMBL" id="SPO04370.1"/>
    </source>
</evidence>
<keyword evidence="4" id="KW-1185">Reference proteome</keyword>
<dbReference type="GO" id="GO:0003676">
    <property type="term" value="F:nucleic acid binding"/>
    <property type="evidence" value="ECO:0007669"/>
    <property type="project" value="InterPro"/>
</dbReference>
<dbReference type="Gene3D" id="3.30.420.10">
    <property type="entry name" value="Ribonuclease H-like superfamily/Ribonuclease H"/>
    <property type="match status" value="1"/>
</dbReference>
<sequence>MLKGAAGSLDLLLIILPTSNSQLYHPIKTCGDTKFGIHTICVVAEKLAKERGQDQYFNNVALKLNLKLSGRNQLVDSTRLGIINEDKTMVVGVDVTHPSPGSSRTAPSIAGMVASIDRYVSQWPGVLRIQSEALQEMVSDMKDMLKSRLRLWKELRGHKVLPENILVYRDGVSEGQYQKVLDEELPLFRAACKEVYP</sequence>
<accession>A0AAE8N101</accession>
<dbReference type="PROSITE" id="PS50822">
    <property type="entry name" value="PIWI"/>
    <property type="match status" value="1"/>
</dbReference>
<organism evidence="3 4">
    <name type="scientific">Cephalotrichum gorgonifer</name>
    <dbReference type="NCBI Taxonomy" id="2041049"/>
    <lineage>
        <taxon>Eukaryota</taxon>
        <taxon>Fungi</taxon>
        <taxon>Dikarya</taxon>
        <taxon>Ascomycota</taxon>
        <taxon>Pezizomycotina</taxon>
        <taxon>Sordariomycetes</taxon>
        <taxon>Hypocreomycetidae</taxon>
        <taxon>Microascales</taxon>
        <taxon>Microascaceae</taxon>
        <taxon>Cephalotrichum</taxon>
    </lineage>
</organism>
<dbReference type="PANTHER" id="PTHR22891">
    <property type="entry name" value="EUKARYOTIC TRANSLATION INITIATION FACTOR 2C"/>
    <property type="match status" value="1"/>
</dbReference>
<gene>
    <name evidence="3" type="ORF">DNG_07055</name>
</gene>
<feature type="chain" id="PRO_5041917523" description="Piwi domain-containing protein" evidence="1">
    <location>
        <begin position="22"/>
        <end position="197"/>
    </location>
</feature>
<reference evidence="3" key="1">
    <citation type="submission" date="2018-03" db="EMBL/GenBank/DDBJ databases">
        <authorList>
            <person name="Guldener U."/>
        </authorList>
    </citation>
    <scope>NUCLEOTIDE SEQUENCE</scope>
</reference>
<dbReference type="SMART" id="SM00950">
    <property type="entry name" value="Piwi"/>
    <property type="match status" value="1"/>
</dbReference>
<dbReference type="SUPFAM" id="SSF53098">
    <property type="entry name" value="Ribonuclease H-like"/>
    <property type="match status" value="1"/>
</dbReference>
<evidence type="ECO:0000259" key="2">
    <source>
        <dbReference type="PROSITE" id="PS50822"/>
    </source>
</evidence>
<feature type="signal peptide" evidence="1">
    <location>
        <begin position="1"/>
        <end position="21"/>
    </location>
</feature>
<comment type="caution">
    <text evidence="3">The sequence shown here is derived from an EMBL/GenBank/DDBJ whole genome shotgun (WGS) entry which is preliminary data.</text>
</comment>